<dbReference type="AlphaFoldDB" id="A0A6C0I3A4"/>
<reference evidence="1" key="1">
    <citation type="journal article" date="2020" name="Nature">
        <title>Giant virus diversity and host interactions through global metagenomics.</title>
        <authorList>
            <person name="Schulz F."/>
            <person name="Roux S."/>
            <person name="Paez-Espino D."/>
            <person name="Jungbluth S."/>
            <person name="Walsh D.A."/>
            <person name="Denef V.J."/>
            <person name="McMahon K.D."/>
            <person name="Konstantinidis K.T."/>
            <person name="Eloe-Fadrosh E.A."/>
            <person name="Kyrpides N.C."/>
            <person name="Woyke T."/>
        </authorList>
    </citation>
    <scope>NUCLEOTIDE SEQUENCE</scope>
    <source>
        <strain evidence="1">GVMAG-M-3300023184-190</strain>
    </source>
</reference>
<sequence>MSTSTLILLDRDKITILGKYKDEDLCLKFGKYGHYLQHGQETHGLKPILTHSKKTIETISFDDVVDYLENKPFKIDKNVLRILNPHMSVRRGKFGAYIYYKTSHMREPKFFSLKGFSEGWRVCSIDTLISWVNDTYDIDS</sequence>
<evidence type="ECO:0000313" key="1">
    <source>
        <dbReference type="EMBL" id="QHT87262.1"/>
    </source>
</evidence>
<protein>
    <submittedName>
        <fullName evidence="1">Uncharacterized protein</fullName>
    </submittedName>
</protein>
<name>A0A6C0I3A4_9ZZZZ</name>
<proteinExistence type="predicted"/>
<dbReference type="EMBL" id="MN740085">
    <property type="protein sequence ID" value="QHT87262.1"/>
    <property type="molecule type" value="Genomic_DNA"/>
</dbReference>
<organism evidence="1">
    <name type="scientific">viral metagenome</name>
    <dbReference type="NCBI Taxonomy" id="1070528"/>
    <lineage>
        <taxon>unclassified sequences</taxon>
        <taxon>metagenomes</taxon>
        <taxon>organismal metagenomes</taxon>
    </lineage>
</organism>
<accession>A0A6C0I3A4</accession>